<keyword evidence="3 5" id="KW-1133">Transmembrane helix</keyword>
<keyword evidence="7" id="KW-1185">Reference proteome</keyword>
<feature type="transmembrane region" description="Helical" evidence="5">
    <location>
        <begin position="504"/>
        <end position="527"/>
    </location>
</feature>
<feature type="transmembrane region" description="Helical" evidence="5">
    <location>
        <begin position="145"/>
        <end position="165"/>
    </location>
</feature>
<dbReference type="GO" id="GO:0022857">
    <property type="term" value="F:transmembrane transporter activity"/>
    <property type="evidence" value="ECO:0007669"/>
    <property type="project" value="InterPro"/>
</dbReference>
<reference evidence="6" key="1">
    <citation type="submission" date="2023-07" db="EMBL/GenBank/DDBJ databases">
        <authorList>
            <consortium name="AG Swart"/>
            <person name="Singh M."/>
            <person name="Singh A."/>
            <person name="Seah K."/>
            <person name="Emmerich C."/>
        </authorList>
    </citation>
    <scope>NUCLEOTIDE SEQUENCE</scope>
    <source>
        <strain evidence="6">DP1</strain>
    </source>
</reference>
<dbReference type="PANTHER" id="PTHR24064">
    <property type="entry name" value="SOLUTE CARRIER FAMILY 22 MEMBER"/>
    <property type="match status" value="1"/>
</dbReference>
<dbReference type="Proteomes" id="UP001295684">
    <property type="component" value="Unassembled WGS sequence"/>
</dbReference>
<feature type="transmembrane region" description="Helical" evidence="5">
    <location>
        <begin position="201"/>
        <end position="219"/>
    </location>
</feature>
<dbReference type="EMBL" id="CAMPGE010003562">
    <property type="protein sequence ID" value="CAI2362399.1"/>
    <property type="molecule type" value="Genomic_DNA"/>
</dbReference>
<evidence type="ECO:0000313" key="6">
    <source>
        <dbReference type="EMBL" id="CAI2362399.1"/>
    </source>
</evidence>
<keyword evidence="4 5" id="KW-0472">Membrane</keyword>
<proteinExistence type="predicted"/>
<sequence length="581" mass="65233">MHNSHEGFQKIDSTLQEEQNDGSDSNDGSTETTPDIKYLNIAQAIDEAGGFGLFQLLYVPLIGISFIANGFFIYNLNFLTLLPTLMCPNPDGIGHRVCIDEAAHRKDTFCDENNEFKNGVFIDEDSSRTLINWMSDMNMYCTPSFQISLFGSIFFFGVLFCAIGLRFANKYGRRPALIVGCVITLLCTIGLVFINNAIARYILLFIFGVCFFRNIQSYVLATEICPKKYQLLVCSSIFAFDWIQVAILSVYFMNITRNYIYFFYGAVGVVLIMTICSLFVPESPLFLYEKGKCEIARAVVNKMSLMNGASLHKENWIFDKEELIAYAPSGNLDLVVDKEGRNISSEFKNSGNIELKPLGKGDISFATSGDMSTPAPENAFYQIRTNKQLLFNLIAITACWCCVSFNKYLISFNLKHIGGNIFVNSMLSPIADMIGHLLCVPVQRYTNTRFTFIVSLILAFVFGASLIFVKTVWLIPVLIVFSKIGLASGYSLCYYMTSECFPPLFLAFVFGFTQFLSRAFTILAFPLSELEAPIPMILFSATPIVALSLVIFVKNDQTKRMKGKFEKQESIQLLVDSDSHE</sequence>
<feature type="transmembrane region" description="Helical" evidence="5">
    <location>
        <begin position="56"/>
        <end position="76"/>
    </location>
</feature>
<feature type="transmembrane region" description="Helical" evidence="5">
    <location>
        <begin position="421"/>
        <end position="438"/>
    </location>
</feature>
<feature type="transmembrane region" description="Helical" evidence="5">
    <location>
        <begin position="259"/>
        <end position="280"/>
    </location>
</feature>
<dbReference type="Gene3D" id="1.20.1250.20">
    <property type="entry name" value="MFS general substrate transporter like domains"/>
    <property type="match status" value="1"/>
</dbReference>
<evidence type="ECO:0000313" key="7">
    <source>
        <dbReference type="Proteomes" id="UP001295684"/>
    </source>
</evidence>
<feature type="transmembrane region" description="Helical" evidence="5">
    <location>
        <begin position="450"/>
        <end position="469"/>
    </location>
</feature>
<protein>
    <submittedName>
        <fullName evidence="6">Uncharacterized protein</fullName>
    </submittedName>
</protein>
<evidence type="ECO:0000256" key="5">
    <source>
        <dbReference type="SAM" id="Phobius"/>
    </source>
</evidence>
<keyword evidence="2 5" id="KW-0812">Transmembrane</keyword>
<evidence type="ECO:0000256" key="2">
    <source>
        <dbReference type="ARBA" id="ARBA00022692"/>
    </source>
</evidence>
<feature type="transmembrane region" description="Helical" evidence="5">
    <location>
        <begin position="177"/>
        <end position="195"/>
    </location>
</feature>
<dbReference type="InterPro" id="IPR036259">
    <property type="entry name" value="MFS_trans_sf"/>
</dbReference>
<dbReference type="Pfam" id="PF00083">
    <property type="entry name" value="Sugar_tr"/>
    <property type="match status" value="1"/>
</dbReference>
<dbReference type="AlphaFoldDB" id="A0AAD1X6B5"/>
<comment type="subcellular location">
    <subcellularLocation>
        <location evidence="1">Membrane</location>
        <topology evidence="1">Multi-pass membrane protein</topology>
    </subcellularLocation>
</comment>
<feature type="transmembrane region" description="Helical" evidence="5">
    <location>
        <begin position="533"/>
        <end position="553"/>
    </location>
</feature>
<evidence type="ECO:0000256" key="1">
    <source>
        <dbReference type="ARBA" id="ARBA00004141"/>
    </source>
</evidence>
<evidence type="ECO:0000256" key="4">
    <source>
        <dbReference type="ARBA" id="ARBA00023136"/>
    </source>
</evidence>
<dbReference type="InterPro" id="IPR005828">
    <property type="entry name" value="MFS_sugar_transport-like"/>
</dbReference>
<gene>
    <name evidence="6" type="ORF">ECRASSUSDP1_LOCUS3722</name>
</gene>
<accession>A0AAD1X6B5</accession>
<feature type="transmembrane region" description="Helical" evidence="5">
    <location>
        <begin position="389"/>
        <end position="409"/>
    </location>
</feature>
<name>A0AAD1X6B5_EUPCR</name>
<feature type="transmembrane region" description="Helical" evidence="5">
    <location>
        <begin position="475"/>
        <end position="497"/>
    </location>
</feature>
<dbReference type="GO" id="GO:0016020">
    <property type="term" value="C:membrane"/>
    <property type="evidence" value="ECO:0007669"/>
    <property type="project" value="UniProtKB-SubCell"/>
</dbReference>
<dbReference type="SUPFAM" id="SSF103473">
    <property type="entry name" value="MFS general substrate transporter"/>
    <property type="match status" value="1"/>
</dbReference>
<comment type="caution">
    <text evidence="6">The sequence shown here is derived from an EMBL/GenBank/DDBJ whole genome shotgun (WGS) entry which is preliminary data.</text>
</comment>
<evidence type="ECO:0000256" key="3">
    <source>
        <dbReference type="ARBA" id="ARBA00022989"/>
    </source>
</evidence>
<feature type="transmembrane region" description="Helical" evidence="5">
    <location>
        <begin position="231"/>
        <end position="253"/>
    </location>
</feature>
<organism evidence="6 7">
    <name type="scientific">Euplotes crassus</name>
    <dbReference type="NCBI Taxonomy" id="5936"/>
    <lineage>
        <taxon>Eukaryota</taxon>
        <taxon>Sar</taxon>
        <taxon>Alveolata</taxon>
        <taxon>Ciliophora</taxon>
        <taxon>Intramacronucleata</taxon>
        <taxon>Spirotrichea</taxon>
        <taxon>Hypotrichia</taxon>
        <taxon>Euplotida</taxon>
        <taxon>Euplotidae</taxon>
        <taxon>Moneuplotes</taxon>
    </lineage>
</organism>